<name>A0ABX0GB00_9RHOB</name>
<sequence>MGFASDASGVLRIEGLGYMDPDIVTFYGRDEFGARTQLIQHVTQLSVMLRAMPRQATTEPPRRIGFQPHAGWVGGEAGDGSAGWSG</sequence>
<feature type="region of interest" description="Disordered" evidence="1">
    <location>
        <begin position="54"/>
        <end position="86"/>
    </location>
</feature>
<protein>
    <submittedName>
        <fullName evidence="2">Uncharacterized protein</fullName>
    </submittedName>
</protein>
<feature type="compositionally biased region" description="Gly residues" evidence="1">
    <location>
        <begin position="72"/>
        <end position="86"/>
    </location>
</feature>
<comment type="caution">
    <text evidence="2">The sequence shown here is derived from an EMBL/GenBank/DDBJ whole genome shotgun (WGS) entry which is preliminary data.</text>
</comment>
<accession>A0ABX0GB00</accession>
<reference evidence="2 3" key="1">
    <citation type="journal article" date="2022" name="Microorganisms">
        <title>Genome Sequence and Characterization of a Xanthorhodopsin-Containing, Aerobic Anoxygenic Phototrophic Rhodobacter Species, Isolated from Mesophilic Conditions at Yellowstone National Park.</title>
        <authorList>
            <person name="Kyndt J.A."/>
            <person name="Robertson S."/>
            <person name="Shoffstall I.B."/>
            <person name="Ramaley R.F."/>
            <person name="Meyer T.E."/>
        </authorList>
    </citation>
    <scope>NUCLEOTIDE SEQUENCE [LARGE SCALE GENOMIC DNA]</scope>
    <source>
        <strain evidence="2 3">M37P</strain>
    </source>
</reference>
<dbReference type="EMBL" id="JAANHS010000015">
    <property type="protein sequence ID" value="NHB78060.1"/>
    <property type="molecule type" value="Genomic_DNA"/>
</dbReference>
<organism evidence="2 3">
    <name type="scientific">Rhodobacter calidifons</name>
    <dbReference type="NCBI Taxonomy" id="2715277"/>
    <lineage>
        <taxon>Bacteria</taxon>
        <taxon>Pseudomonadati</taxon>
        <taxon>Pseudomonadota</taxon>
        <taxon>Alphaproteobacteria</taxon>
        <taxon>Rhodobacterales</taxon>
        <taxon>Rhodobacter group</taxon>
        <taxon>Rhodobacter</taxon>
    </lineage>
</organism>
<evidence type="ECO:0000313" key="2">
    <source>
        <dbReference type="EMBL" id="NHB78060.1"/>
    </source>
</evidence>
<keyword evidence="3" id="KW-1185">Reference proteome</keyword>
<proteinExistence type="predicted"/>
<evidence type="ECO:0000313" key="3">
    <source>
        <dbReference type="Proteomes" id="UP001515660"/>
    </source>
</evidence>
<dbReference type="Proteomes" id="UP001515660">
    <property type="component" value="Unassembled WGS sequence"/>
</dbReference>
<evidence type="ECO:0000256" key="1">
    <source>
        <dbReference type="SAM" id="MobiDB-lite"/>
    </source>
</evidence>
<gene>
    <name evidence="2" type="ORF">G8O29_15165</name>
</gene>